<proteinExistence type="predicted"/>
<name>A0AC60PTX4_IXOPE</name>
<organism evidence="1 2">
    <name type="scientific">Ixodes persulcatus</name>
    <name type="common">Taiga tick</name>
    <dbReference type="NCBI Taxonomy" id="34615"/>
    <lineage>
        <taxon>Eukaryota</taxon>
        <taxon>Metazoa</taxon>
        <taxon>Ecdysozoa</taxon>
        <taxon>Arthropoda</taxon>
        <taxon>Chelicerata</taxon>
        <taxon>Arachnida</taxon>
        <taxon>Acari</taxon>
        <taxon>Parasitiformes</taxon>
        <taxon>Ixodida</taxon>
        <taxon>Ixodoidea</taxon>
        <taxon>Ixodidae</taxon>
        <taxon>Ixodinae</taxon>
        <taxon>Ixodes</taxon>
    </lineage>
</organism>
<evidence type="ECO:0000313" key="1">
    <source>
        <dbReference type="EMBL" id="KAG0424461.1"/>
    </source>
</evidence>
<keyword evidence="2" id="KW-1185">Reference proteome</keyword>
<dbReference type="Proteomes" id="UP000805193">
    <property type="component" value="Unassembled WGS sequence"/>
</dbReference>
<gene>
    <name evidence="1" type="ORF">HPB47_028325</name>
</gene>
<evidence type="ECO:0000313" key="2">
    <source>
        <dbReference type="Proteomes" id="UP000805193"/>
    </source>
</evidence>
<dbReference type="EMBL" id="JABSTQ010009972">
    <property type="protein sequence ID" value="KAG0424461.1"/>
    <property type="molecule type" value="Genomic_DNA"/>
</dbReference>
<comment type="caution">
    <text evidence="1">The sequence shown here is derived from an EMBL/GenBank/DDBJ whole genome shotgun (WGS) entry which is preliminary data.</text>
</comment>
<sequence length="386" mass="42721">MDVSATYPEHALPALEFPSTSTHTVPGTGPATTALQALTGAPILWPQPMTREIRGSQRLVNADVRQLRGQLPQPLSPPTKEFGRPPPQSPVGNDAELSCPTHKILAARHMDREGRTVMITVDGSTLPNEVLYRLHLKKVFPFQVRAILCTRCHQLGHQHDVCPAAQDVCACGRPPHRHEIDGCHEPHQCVLCGGSHLATDGTCPKVKQATAQRRTRWAPPPQRKAQQQRRTLQAKPPPPPFAKDHGHLETIWPPLRPVTPTKPPHETTTLPRAQAWSRPPVSRSVQVMPRRIPPPRPPPPSSESIARARADTTRSQQRPQRPQGVQTTLAADDQPATRIELSLSQLVTLVTATIKKLDNLTTLIAISLLATHNDVVPVNRRQRRRR</sequence>
<reference evidence="1 2" key="1">
    <citation type="journal article" date="2020" name="Cell">
        <title>Large-Scale Comparative Analyses of Tick Genomes Elucidate Their Genetic Diversity and Vector Capacities.</title>
        <authorList>
            <consortium name="Tick Genome and Microbiome Consortium (TIGMIC)"/>
            <person name="Jia N."/>
            <person name="Wang J."/>
            <person name="Shi W."/>
            <person name="Du L."/>
            <person name="Sun Y."/>
            <person name="Zhan W."/>
            <person name="Jiang J.F."/>
            <person name="Wang Q."/>
            <person name="Zhang B."/>
            <person name="Ji P."/>
            <person name="Bell-Sakyi L."/>
            <person name="Cui X.M."/>
            <person name="Yuan T.T."/>
            <person name="Jiang B.G."/>
            <person name="Yang W.F."/>
            <person name="Lam T.T."/>
            <person name="Chang Q.C."/>
            <person name="Ding S.J."/>
            <person name="Wang X.J."/>
            <person name="Zhu J.G."/>
            <person name="Ruan X.D."/>
            <person name="Zhao L."/>
            <person name="Wei J.T."/>
            <person name="Ye R.Z."/>
            <person name="Que T.C."/>
            <person name="Du C.H."/>
            <person name="Zhou Y.H."/>
            <person name="Cheng J.X."/>
            <person name="Dai P.F."/>
            <person name="Guo W.B."/>
            <person name="Han X.H."/>
            <person name="Huang E.J."/>
            <person name="Li L.F."/>
            <person name="Wei W."/>
            <person name="Gao Y.C."/>
            <person name="Liu J.Z."/>
            <person name="Shao H.Z."/>
            <person name="Wang X."/>
            <person name="Wang C.C."/>
            <person name="Yang T.C."/>
            <person name="Huo Q.B."/>
            <person name="Li W."/>
            <person name="Chen H.Y."/>
            <person name="Chen S.E."/>
            <person name="Zhou L.G."/>
            <person name="Ni X.B."/>
            <person name="Tian J.H."/>
            <person name="Sheng Y."/>
            <person name="Liu T."/>
            <person name="Pan Y.S."/>
            <person name="Xia L.Y."/>
            <person name="Li J."/>
            <person name="Zhao F."/>
            <person name="Cao W.C."/>
        </authorList>
    </citation>
    <scope>NUCLEOTIDE SEQUENCE [LARGE SCALE GENOMIC DNA]</scope>
    <source>
        <strain evidence="1">Iper-2018</strain>
    </source>
</reference>
<accession>A0AC60PTX4</accession>
<protein>
    <submittedName>
        <fullName evidence="1">Uncharacterized protein</fullName>
    </submittedName>
</protein>